<sequence length="641" mass="71712">MRKLLLSIFLTVLSFALLAQGSFESENGLFTVNYLKGCEGTRITLTPTDTVGTVFICFDADLSDLAANNSCFGNPAQSSDDFSFIYNDAGNFDILFLRQLPNDQVYDSISVSIFESIPVEVLISNCTDNTIFDLNQENDIYDRYDINFGDGSNLTGVQSSDFPISHTYADPEIEYTVSITPFFDGTGNNNCQNNTSSESFIPIDQQESAASLNSLEILSDESFEIAYSLNANQTYQLQLSENGKDNYQNVQLISGQTSGNYTFENLDIDGNFYCVRIVTSSLCSGETLSSEELCTIQFAAQAQERGNLLSWNSQSFQESRVFKNGELIFSGSSTFLDENLLCGQSDDYQIVAVSESGIEISSLIKPVTSFTGSPTIPIDQISLNVISDTELQISWEVPAGLNPNNFIVYKKQRLEDDFTRIAEIEQNSFTDIGFAFFEREFYYSVSYTNNCGGISPVTTIASNILLTLNQNDNILNFNWNEYTGYSNNLANYFLSKYDNDLNLISREQIGLETTFQEDLTDTDDQLVFYQVQAVSETGLTSFSNLVRFKIPSIFSVPSAFTPNGDALNEVIRVRGKFINEVEFSIYNRWGGLVFRSNDIEIGWDGYLTNRPAPEGTYAYSIRVVDEFGEEYFKSGVFNLIR</sequence>
<reference evidence="2" key="1">
    <citation type="submission" date="2023-08" db="EMBL/GenBank/DDBJ databases">
        <title>Comparative genomics and taxonomic characterization of three novel marine species of genus Marivirga.</title>
        <authorList>
            <person name="Muhammad N."/>
            <person name="Kim S.-G."/>
        </authorList>
    </citation>
    <scope>NUCLEOTIDE SEQUENCE</scope>
    <source>
        <strain evidence="2">BKB1-2</strain>
    </source>
</reference>
<dbReference type="NCBIfam" id="TIGR04131">
    <property type="entry name" value="Bac_Flav_CTERM"/>
    <property type="match status" value="1"/>
</dbReference>
<dbReference type="InterPro" id="IPR036116">
    <property type="entry name" value="FN3_sf"/>
</dbReference>
<dbReference type="InterPro" id="IPR026341">
    <property type="entry name" value="T9SS_type_B"/>
</dbReference>
<dbReference type="Gene3D" id="2.60.40.10">
    <property type="entry name" value="Immunoglobulins"/>
    <property type="match status" value="2"/>
</dbReference>
<organism evidence="2">
    <name type="scientific">Marivirga arenosa</name>
    <dbReference type="NCBI Taxonomy" id="3059076"/>
    <lineage>
        <taxon>Bacteria</taxon>
        <taxon>Pseudomonadati</taxon>
        <taxon>Bacteroidota</taxon>
        <taxon>Cytophagia</taxon>
        <taxon>Cytophagales</taxon>
        <taxon>Marivirgaceae</taxon>
        <taxon>Marivirga</taxon>
    </lineage>
</organism>
<dbReference type="RefSeq" id="WP_322347055.1">
    <property type="nucleotide sequence ID" value="NZ_CP129968.2"/>
</dbReference>
<dbReference type="EMBL" id="CP129968">
    <property type="protein sequence ID" value="WKK79303.2"/>
    <property type="molecule type" value="Genomic_DNA"/>
</dbReference>
<protein>
    <submittedName>
        <fullName evidence="2">Gliding motility-associated C-terminal domain-containing protein</fullName>
    </submittedName>
</protein>
<dbReference type="Proteomes" id="UP001232019">
    <property type="component" value="Chromosome"/>
</dbReference>
<dbReference type="Pfam" id="PF13585">
    <property type="entry name" value="CHU_C"/>
    <property type="match status" value="1"/>
</dbReference>
<keyword evidence="1" id="KW-0732">Signal</keyword>
<evidence type="ECO:0000256" key="1">
    <source>
        <dbReference type="SAM" id="SignalP"/>
    </source>
</evidence>
<dbReference type="InterPro" id="IPR013783">
    <property type="entry name" value="Ig-like_fold"/>
</dbReference>
<feature type="chain" id="PRO_5041318847" evidence="1">
    <location>
        <begin position="20"/>
        <end position="641"/>
    </location>
</feature>
<evidence type="ECO:0000313" key="2">
    <source>
        <dbReference type="EMBL" id="WKK79303.2"/>
    </source>
</evidence>
<dbReference type="AlphaFoldDB" id="A0AA49GBF9"/>
<dbReference type="SUPFAM" id="SSF49265">
    <property type="entry name" value="Fibronectin type III"/>
    <property type="match status" value="1"/>
</dbReference>
<dbReference type="KEGG" id="marp:QYS47_17905"/>
<feature type="signal peptide" evidence="1">
    <location>
        <begin position="1"/>
        <end position="19"/>
    </location>
</feature>
<gene>
    <name evidence="2" type="ORF">QYS47_17905</name>
</gene>
<accession>A0AA49GBF9</accession>
<proteinExistence type="predicted"/>
<name>A0AA49GBF9_9BACT</name>